<evidence type="ECO:0000313" key="2">
    <source>
        <dbReference type="Proteomes" id="UP001144978"/>
    </source>
</evidence>
<gene>
    <name evidence="1" type="ORF">NUW54_g14194</name>
</gene>
<dbReference type="EMBL" id="JANSHE010007111">
    <property type="protein sequence ID" value="KAJ2965219.1"/>
    <property type="molecule type" value="Genomic_DNA"/>
</dbReference>
<dbReference type="Proteomes" id="UP001144978">
    <property type="component" value="Unassembled WGS sequence"/>
</dbReference>
<protein>
    <submittedName>
        <fullName evidence="1">Uncharacterized protein</fullName>
    </submittedName>
</protein>
<accession>A0ACC1MEF4</accession>
<organism evidence="1 2">
    <name type="scientific">Trametes sanguinea</name>
    <dbReference type="NCBI Taxonomy" id="158606"/>
    <lineage>
        <taxon>Eukaryota</taxon>
        <taxon>Fungi</taxon>
        <taxon>Dikarya</taxon>
        <taxon>Basidiomycota</taxon>
        <taxon>Agaricomycotina</taxon>
        <taxon>Agaricomycetes</taxon>
        <taxon>Polyporales</taxon>
        <taxon>Polyporaceae</taxon>
        <taxon>Trametes</taxon>
    </lineage>
</organism>
<evidence type="ECO:0000313" key="1">
    <source>
        <dbReference type="EMBL" id="KAJ2965219.1"/>
    </source>
</evidence>
<comment type="caution">
    <text evidence="1">The sequence shown here is derived from an EMBL/GenBank/DDBJ whole genome shotgun (WGS) entry which is preliminary data.</text>
</comment>
<sequence>MALRSQRHRSVFSGGGAFTGGGGFASFSGSSSFTESTMFTEGGSGQTVMGEFQQLVGGIGGGKPASLTIIPP</sequence>
<reference evidence="1" key="1">
    <citation type="submission" date="2022-08" db="EMBL/GenBank/DDBJ databases">
        <title>Genome Sequence of Pycnoporus sanguineus.</title>
        <authorList>
            <person name="Buettner E."/>
        </authorList>
    </citation>
    <scope>NUCLEOTIDE SEQUENCE</scope>
    <source>
        <strain evidence="1">CG-C14</strain>
    </source>
</reference>
<name>A0ACC1MEF4_9APHY</name>
<keyword evidence="2" id="KW-1185">Reference proteome</keyword>
<proteinExistence type="predicted"/>